<accession>A0ABV7FAV8</accession>
<evidence type="ECO:0000256" key="3">
    <source>
        <dbReference type="ARBA" id="ARBA00022475"/>
    </source>
</evidence>
<keyword evidence="3" id="KW-1003">Cell membrane</keyword>
<dbReference type="PANTHER" id="PTHR33508:SF2">
    <property type="entry name" value="UPF0056 INNER MEMBRANE PROTEIN MARC"/>
    <property type="match status" value="1"/>
</dbReference>
<comment type="similarity">
    <text evidence="2 8">Belongs to the UPF0056 (MarC) family.</text>
</comment>
<keyword evidence="10" id="KW-1185">Reference proteome</keyword>
<evidence type="ECO:0000256" key="6">
    <source>
        <dbReference type="ARBA" id="ARBA00022989"/>
    </source>
</evidence>
<reference evidence="10" key="1">
    <citation type="journal article" date="2019" name="Int. J. Syst. Evol. Microbiol.">
        <title>The Global Catalogue of Microorganisms (GCM) 10K type strain sequencing project: providing services to taxonomists for standard genome sequencing and annotation.</title>
        <authorList>
            <consortium name="The Broad Institute Genomics Platform"/>
            <consortium name="The Broad Institute Genome Sequencing Center for Infectious Disease"/>
            <person name="Wu L."/>
            <person name="Ma J."/>
        </authorList>
    </citation>
    <scope>NUCLEOTIDE SEQUENCE [LARGE SCALE GENOMIC DNA]</scope>
    <source>
        <strain evidence="10">KCTC 42986</strain>
    </source>
</reference>
<dbReference type="NCBIfam" id="TIGR00427">
    <property type="entry name" value="NAAT family transporter"/>
    <property type="match status" value="1"/>
</dbReference>
<comment type="caution">
    <text evidence="9">The sequence shown here is derived from an EMBL/GenBank/DDBJ whole genome shotgun (WGS) entry which is preliminary data.</text>
</comment>
<feature type="transmembrane region" description="Helical" evidence="8">
    <location>
        <begin position="117"/>
        <end position="140"/>
    </location>
</feature>
<evidence type="ECO:0000256" key="5">
    <source>
        <dbReference type="ARBA" id="ARBA00022692"/>
    </source>
</evidence>
<evidence type="ECO:0000256" key="8">
    <source>
        <dbReference type="RuleBase" id="RU362048"/>
    </source>
</evidence>
<evidence type="ECO:0000256" key="4">
    <source>
        <dbReference type="ARBA" id="ARBA00022519"/>
    </source>
</evidence>
<dbReference type="Pfam" id="PF01914">
    <property type="entry name" value="MarC"/>
    <property type="match status" value="1"/>
</dbReference>
<dbReference type="EMBL" id="JBHRTP010000089">
    <property type="protein sequence ID" value="MFC3110776.1"/>
    <property type="molecule type" value="Genomic_DNA"/>
</dbReference>
<gene>
    <name evidence="9" type="ORF">ACFOFO_22955</name>
</gene>
<evidence type="ECO:0000313" key="10">
    <source>
        <dbReference type="Proteomes" id="UP001595530"/>
    </source>
</evidence>
<evidence type="ECO:0000256" key="2">
    <source>
        <dbReference type="ARBA" id="ARBA00009784"/>
    </source>
</evidence>
<dbReference type="InterPro" id="IPR002771">
    <property type="entry name" value="Multi_antbiot-R_MarC"/>
</dbReference>
<proteinExistence type="inferred from homology"/>
<evidence type="ECO:0000256" key="1">
    <source>
        <dbReference type="ARBA" id="ARBA00004429"/>
    </source>
</evidence>
<comment type="subcellular location">
    <subcellularLocation>
        <location evidence="1">Cell inner membrane</location>
        <topology evidence="1">Multi-pass membrane protein</topology>
    </subcellularLocation>
    <subcellularLocation>
        <location evidence="8">Cell membrane</location>
        <topology evidence="8">Multi-pass membrane protein</topology>
    </subcellularLocation>
</comment>
<feature type="transmembrane region" description="Helical" evidence="8">
    <location>
        <begin position="54"/>
        <end position="72"/>
    </location>
</feature>
<sequence>MLFDGFIQQTLASYFLGGLVSLLTITNPLSKIPLFLALTSDMDAALRRQQARKACIYAFIILTVSLFGGVLILKGFGISFGALRIAGGLTVALLGYRMLFQSADTFSASGRAGQHIAFFPLAMPGISGPGAIAVVIGISTEIAELKIGMREAAAYFATVASILLTCILIWCTLRFAQLFSRWMGQEGMDALNRLMGFVMICIGVQFVGSGVRTFMLGA</sequence>
<name>A0ABV7FAV8_9BURK</name>
<dbReference type="NCBIfam" id="NF008228">
    <property type="entry name" value="PRK10995.1"/>
    <property type="match status" value="1"/>
</dbReference>
<feature type="transmembrane region" description="Helical" evidence="8">
    <location>
        <begin position="152"/>
        <end position="173"/>
    </location>
</feature>
<keyword evidence="4" id="KW-0997">Cell inner membrane</keyword>
<keyword evidence="5 8" id="KW-0812">Transmembrane</keyword>
<feature type="transmembrane region" description="Helical" evidence="8">
    <location>
        <begin position="194"/>
        <end position="215"/>
    </location>
</feature>
<evidence type="ECO:0000313" key="9">
    <source>
        <dbReference type="EMBL" id="MFC3110776.1"/>
    </source>
</evidence>
<dbReference type="Proteomes" id="UP001595530">
    <property type="component" value="Unassembled WGS sequence"/>
</dbReference>
<keyword evidence="6 8" id="KW-1133">Transmembrane helix</keyword>
<dbReference type="RefSeq" id="WP_390332990.1">
    <property type="nucleotide sequence ID" value="NZ_JBHRTP010000089.1"/>
</dbReference>
<feature type="transmembrane region" description="Helical" evidence="8">
    <location>
        <begin position="78"/>
        <end position="96"/>
    </location>
</feature>
<comment type="caution">
    <text evidence="8">Lacks conserved residue(s) required for the propagation of feature annotation.</text>
</comment>
<evidence type="ECO:0000256" key="7">
    <source>
        <dbReference type="ARBA" id="ARBA00023136"/>
    </source>
</evidence>
<protein>
    <recommendedName>
        <fullName evidence="8">UPF0056 membrane protein</fullName>
    </recommendedName>
</protein>
<organism evidence="9 10">
    <name type="scientific">Undibacterium arcticum</name>
    <dbReference type="NCBI Taxonomy" id="1762892"/>
    <lineage>
        <taxon>Bacteria</taxon>
        <taxon>Pseudomonadati</taxon>
        <taxon>Pseudomonadota</taxon>
        <taxon>Betaproteobacteria</taxon>
        <taxon>Burkholderiales</taxon>
        <taxon>Oxalobacteraceae</taxon>
        <taxon>Undibacterium</taxon>
    </lineage>
</organism>
<dbReference type="PANTHER" id="PTHR33508">
    <property type="entry name" value="UPF0056 MEMBRANE PROTEIN YHCE"/>
    <property type="match status" value="1"/>
</dbReference>
<keyword evidence="7 8" id="KW-0472">Membrane</keyword>